<dbReference type="Proteomes" id="UP001589702">
    <property type="component" value="Unassembled WGS sequence"/>
</dbReference>
<protein>
    <submittedName>
        <fullName evidence="2">Uncharacterized protein</fullName>
    </submittedName>
</protein>
<feature type="transmembrane region" description="Helical" evidence="1">
    <location>
        <begin position="53"/>
        <end position="77"/>
    </location>
</feature>
<sequence>MAKSSAEPGWWRRGRLWARFVWLGVGFGFVAAIVHLLSTTLPTFNPVFVPWYLFYLFPEVLFMTILGALVAGAVIAARSGMAKEATRRARAILSGVVAFAVSGVLALGIASATNTGNPLVVAVITGALVGGAFAVLSHRHITEAWEK</sequence>
<keyword evidence="3" id="KW-1185">Reference proteome</keyword>
<dbReference type="EMBL" id="JBHMBC010000040">
    <property type="protein sequence ID" value="MFB9822346.1"/>
    <property type="molecule type" value="Genomic_DNA"/>
</dbReference>
<accession>A0ABV5Y5T0</accession>
<name>A0ABV5Y5T0_ARTRM</name>
<feature type="transmembrane region" description="Helical" evidence="1">
    <location>
        <begin position="89"/>
        <end position="113"/>
    </location>
</feature>
<organism evidence="2 3">
    <name type="scientific">Arthrobacter ramosus</name>
    <dbReference type="NCBI Taxonomy" id="1672"/>
    <lineage>
        <taxon>Bacteria</taxon>
        <taxon>Bacillati</taxon>
        <taxon>Actinomycetota</taxon>
        <taxon>Actinomycetes</taxon>
        <taxon>Micrococcales</taxon>
        <taxon>Micrococcaceae</taxon>
        <taxon>Arthrobacter</taxon>
    </lineage>
</organism>
<proteinExistence type="predicted"/>
<gene>
    <name evidence="2" type="ORF">ACFFP1_23005</name>
</gene>
<reference evidence="2 3" key="1">
    <citation type="submission" date="2024-09" db="EMBL/GenBank/DDBJ databases">
        <authorList>
            <person name="Sun Q."/>
            <person name="Mori K."/>
        </authorList>
    </citation>
    <scope>NUCLEOTIDE SEQUENCE [LARGE SCALE GENOMIC DNA]</scope>
    <source>
        <strain evidence="2 3">JCM 1334</strain>
    </source>
</reference>
<keyword evidence="1" id="KW-1133">Transmembrane helix</keyword>
<keyword evidence="1" id="KW-0812">Transmembrane</keyword>
<evidence type="ECO:0000313" key="3">
    <source>
        <dbReference type="Proteomes" id="UP001589702"/>
    </source>
</evidence>
<dbReference type="RefSeq" id="WP_155854395.1">
    <property type="nucleotide sequence ID" value="NZ_JAKEED010000003.1"/>
</dbReference>
<comment type="caution">
    <text evidence="2">The sequence shown here is derived from an EMBL/GenBank/DDBJ whole genome shotgun (WGS) entry which is preliminary data.</text>
</comment>
<keyword evidence="1" id="KW-0472">Membrane</keyword>
<feature type="transmembrane region" description="Helical" evidence="1">
    <location>
        <begin position="20"/>
        <end position="41"/>
    </location>
</feature>
<evidence type="ECO:0000256" key="1">
    <source>
        <dbReference type="SAM" id="Phobius"/>
    </source>
</evidence>
<evidence type="ECO:0000313" key="2">
    <source>
        <dbReference type="EMBL" id="MFB9822346.1"/>
    </source>
</evidence>
<feature type="transmembrane region" description="Helical" evidence="1">
    <location>
        <begin position="119"/>
        <end position="137"/>
    </location>
</feature>